<accession>A0A0C3D2I4</accession>
<gene>
    <name evidence="1" type="ORF">OIDMADRAFT_16832</name>
</gene>
<dbReference type="Proteomes" id="UP000054321">
    <property type="component" value="Unassembled WGS sequence"/>
</dbReference>
<proteinExistence type="predicted"/>
<dbReference type="OrthoDB" id="48317at2759"/>
<dbReference type="HOGENOM" id="CLU_2321031_0_0_1"/>
<evidence type="ECO:0000313" key="2">
    <source>
        <dbReference type="Proteomes" id="UP000054321"/>
    </source>
</evidence>
<reference evidence="1 2" key="1">
    <citation type="submission" date="2014-04" db="EMBL/GenBank/DDBJ databases">
        <authorList>
            <consortium name="DOE Joint Genome Institute"/>
            <person name="Kuo A."/>
            <person name="Martino E."/>
            <person name="Perotto S."/>
            <person name="Kohler A."/>
            <person name="Nagy L.G."/>
            <person name="Floudas D."/>
            <person name="Copeland A."/>
            <person name="Barry K.W."/>
            <person name="Cichocki N."/>
            <person name="Veneault-Fourrey C."/>
            <person name="LaButti K."/>
            <person name="Lindquist E.A."/>
            <person name="Lipzen A."/>
            <person name="Lundell T."/>
            <person name="Morin E."/>
            <person name="Murat C."/>
            <person name="Sun H."/>
            <person name="Tunlid A."/>
            <person name="Henrissat B."/>
            <person name="Grigoriev I.V."/>
            <person name="Hibbett D.S."/>
            <person name="Martin F."/>
            <person name="Nordberg H.P."/>
            <person name="Cantor M.N."/>
            <person name="Hua S.X."/>
        </authorList>
    </citation>
    <scope>NUCLEOTIDE SEQUENCE [LARGE SCALE GENOMIC DNA]</scope>
    <source>
        <strain evidence="1 2">Zn</strain>
    </source>
</reference>
<reference evidence="2" key="2">
    <citation type="submission" date="2015-01" db="EMBL/GenBank/DDBJ databases">
        <title>Evolutionary Origins and Diversification of the Mycorrhizal Mutualists.</title>
        <authorList>
            <consortium name="DOE Joint Genome Institute"/>
            <consortium name="Mycorrhizal Genomics Consortium"/>
            <person name="Kohler A."/>
            <person name="Kuo A."/>
            <person name="Nagy L.G."/>
            <person name="Floudas D."/>
            <person name="Copeland A."/>
            <person name="Barry K.W."/>
            <person name="Cichocki N."/>
            <person name="Veneault-Fourrey C."/>
            <person name="LaButti K."/>
            <person name="Lindquist E.A."/>
            <person name="Lipzen A."/>
            <person name="Lundell T."/>
            <person name="Morin E."/>
            <person name="Murat C."/>
            <person name="Riley R."/>
            <person name="Ohm R."/>
            <person name="Sun H."/>
            <person name="Tunlid A."/>
            <person name="Henrissat B."/>
            <person name="Grigoriev I.V."/>
            <person name="Hibbett D.S."/>
            <person name="Martin F."/>
        </authorList>
    </citation>
    <scope>NUCLEOTIDE SEQUENCE [LARGE SCALE GENOMIC DNA]</scope>
    <source>
        <strain evidence="2">Zn</strain>
    </source>
</reference>
<evidence type="ECO:0000313" key="1">
    <source>
        <dbReference type="EMBL" id="KIN05479.1"/>
    </source>
</evidence>
<organism evidence="1 2">
    <name type="scientific">Oidiodendron maius (strain Zn)</name>
    <dbReference type="NCBI Taxonomy" id="913774"/>
    <lineage>
        <taxon>Eukaryota</taxon>
        <taxon>Fungi</taxon>
        <taxon>Dikarya</taxon>
        <taxon>Ascomycota</taxon>
        <taxon>Pezizomycotina</taxon>
        <taxon>Leotiomycetes</taxon>
        <taxon>Leotiomycetes incertae sedis</taxon>
        <taxon>Myxotrichaceae</taxon>
        <taxon>Oidiodendron</taxon>
    </lineage>
</organism>
<name>A0A0C3D2I4_OIDMZ</name>
<sequence>MVLEIVSRTRGNKFVALGFPYDGEIPDGVESKYIIGNSIAQNDLDAAVFANYQPRALAEWKFIPAPEPLVAGRGLEGLETAFGIVRDGVSARNVVVSLE</sequence>
<dbReference type="InParanoid" id="A0A0C3D2I4"/>
<dbReference type="STRING" id="913774.A0A0C3D2I4"/>
<protein>
    <recommendedName>
        <fullName evidence="3">Alcohol dehydrogenase-like C-terminal domain-containing protein</fullName>
    </recommendedName>
</protein>
<evidence type="ECO:0008006" key="3">
    <source>
        <dbReference type="Google" id="ProtNLM"/>
    </source>
</evidence>
<keyword evidence="2" id="KW-1185">Reference proteome</keyword>
<dbReference type="EMBL" id="KN832871">
    <property type="protein sequence ID" value="KIN05479.1"/>
    <property type="molecule type" value="Genomic_DNA"/>
</dbReference>
<dbReference type="AlphaFoldDB" id="A0A0C3D2I4"/>